<reference evidence="2" key="1">
    <citation type="submission" date="2012-06" db="EMBL/GenBank/DDBJ databases">
        <title>Complete sequence of chromosome of Desulfomonile tiedjei DSM 6799.</title>
        <authorList>
            <person name="Lucas S."/>
            <person name="Copeland A."/>
            <person name="Lapidus A."/>
            <person name="Glavina del Rio T."/>
            <person name="Dalin E."/>
            <person name="Tice H."/>
            <person name="Bruce D."/>
            <person name="Goodwin L."/>
            <person name="Pitluck S."/>
            <person name="Peters L."/>
            <person name="Ovchinnikova G."/>
            <person name="Zeytun A."/>
            <person name="Lu M."/>
            <person name="Kyrpides N."/>
            <person name="Mavromatis K."/>
            <person name="Ivanova N."/>
            <person name="Brettin T."/>
            <person name="Detter J.C."/>
            <person name="Han C."/>
            <person name="Larimer F."/>
            <person name="Land M."/>
            <person name="Hauser L."/>
            <person name="Markowitz V."/>
            <person name="Cheng J.-F."/>
            <person name="Hugenholtz P."/>
            <person name="Woyke T."/>
            <person name="Wu D."/>
            <person name="Spring S."/>
            <person name="Schroeder M."/>
            <person name="Brambilla E."/>
            <person name="Klenk H.-P."/>
            <person name="Eisen J.A."/>
        </authorList>
    </citation>
    <scope>NUCLEOTIDE SEQUENCE [LARGE SCALE GENOMIC DNA]</scope>
    <source>
        <strain evidence="2">ATCC 49306 / DSM 6799 / DCB-1</strain>
    </source>
</reference>
<gene>
    <name evidence="1" type="ordered locus">Desti_3327</name>
</gene>
<dbReference type="HOGENOM" id="CLU_2600390_0_0_7"/>
<organism evidence="1 2">
    <name type="scientific">Desulfomonile tiedjei (strain ATCC 49306 / DSM 6799 / DCB-1)</name>
    <dbReference type="NCBI Taxonomy" id="706587"/>
    <lineage>
        <taxon>Bacteria</taxon>
        <taxon>Pseudomonadati</taxon>
        <taxon>Thermodesulfobacteriota</taxon>
        <taxon>Desulfomonilia</taxon>
        <taxon>Desulfomonilales</taxon>
        <taxon>Desulfomonilaceae</taxon>
        <taxon>Desulfomonile</taxon>
    </lineage>
</organism>
<dbReference type="KEGG" id="dti:Desti_3327"/>
<keyword evidence="2" id="KW-1185">Reference proteome</keyword>
<dbReference type="Proteomes" id="UP000006055">
    <property type="component" value="Chromosome"/>
</dbReference>
<dbReference type="AlphaFoldDB" id="I4C8U4"/>
<protein>
    <submittedName>
        <fullName evidence="1">Uncharacterized protein</fullName>
    </submittedName>
</protein>
<name>I4C8U4_DESTA</name>
<dbReference type="EMBL" id="CP003360">
    <property type="protein sequence ID" value="AFM25985.1"/>
    <property type="molecule type" value="Genomic_DNA"/>
</dbReference>
<accession>I4C8U4</accession>
<sequence>MKQLARYTGMSLPEHRKLSRMIRKESESMAISKHMFDTEHPDNGKNMSREQIMRIAKNKIIQQLSAPLCAFDEKDRDEL</sequence>
<dbReference type="RefSeq" id="WP_014811119.1">
    <property type="nucleotide sequence ID" value="NC_018025.1"/>
</dbReference>
<proteinExistence type="predicted"/>
<evidence type="ECO:0000313" key="1">
    <source>
        <dbReference type="EMBL" id="AFM25985.1"/>
    </source>
</evidence>
<evidence type="ECO:0000313" key="2">
    <source>
        <dbReference type="Proteomes" id="UP000006055"/>
    </source>
</evidence>